<name>Q2IPS1_ANADE</name>
<sequence length="203" mass="22300">MKQIDIGRAALVLIEFQHEWVAPTGKLQRGLIHDKDAFRSAVAAAGDLLAHARERRWAIAHAGLSFTRDPGYLLFGRGEGRLGLRGAIPHAGTWGEEGSRFVEPFVPREGEFVVQGRSGASVLKSSTLDPFLRNNDLRTLLLCGFATHVCVESTLREAHDLGYDAYVVSDACAAFERSQHEHVLQHVVHHFGGQVTSAELRAL</sequence>
<evidence type="ECO:0000313" key="3">
    <source>
        <dbReference type="EMBL" id="ABC80805.1"/>
    </source>
</evidence>
<dbReference type="eggNOG" id="COG1335">
    <property type="taxonomic scope" value="Bacteria"/>
</dbReference>
<feature type="domain" description="Isochorismatase-like" evidence="2">
    <location>
        <begin position="10"/>
        <end position="198"/>
    </location>
</feature>
<dbReference type="InterPro" id="IPR000868">
    <property type="entry name" value="Isochorismatase-like_dom"/>
</dbReference>
<evidence type="ECO:0000313" key="4">
    <source>
        <dbReference type="Proteomes" id="UP000001935"/>
    </source>
</evidence>
<dbReference type="SUPFAM" id="SSF52499">
    <property type="entry name" value="Isochorismatase-like hydrolases"/>
    <property type="match status" value="1"/>
</dbReference>
<keyword evidence="1 3" id="KW-0378">Hydrolase</keyword>
<dbReference type="Pfam" id="PF00857">
    <property type="entry name" value="Isochorismatase"/>
    <property type="match status" value="1"/>
</dbReference>
<evidence type="ECO:0000259" key="2">
    <source>
        <dbReference type="Pfam" id="PF00857"/>
    </source>
</evidence>
<protein>
    <submittedName>
        <fullName evidence="3">Isochorismatase hydrolase</fullName>
    </submittedName>
</protein>
<dbReference type="Gene3D" id="3.40.50.850">
    <property type="entry name" value="Isochorismatase-like"/>
    <property type="match status" value="1"/>
</dbReference>
<evidence type="ECO:0000256" key="1">
    <source>
        <dbReference type="ARBA" id="ARBA00022801"/>
    </source>
</evidence>
<dbReference type="STRING" id="290397.Adeh_1030"/>
<dbReference type="EMBL" id="CP000251">
    <property type="protein sequence ID" value="ABC80805.1"/>
    <property type="molecule type" value="Genomic_DNA"/>
</dbReference>
<organism evidence="3 4">
    <name type="scientific">Anaeromyxobacter dehalogenans (strain 2CP-C)</name>
    <dbReference type="NCBI Taxonomy" id="290397"/>
    <lineage>
        <taxon>Bacteria</taxon>
        <taxon>Pseudomonadati</taxon>
        <taxon>Myxococcota</taxon>
        <taxon>Myxococcia</taxon>
        <taxon>Myxococcales</taxon>
        <taxon>Cystobacterineae</taxon>
        <taxon>Anaeromyxobacteraceae</taxon>
        <taxon>Anaeromyxobacter</taxon>
    </lineage>
</organism>
<dbReference type="InterPro" id="IPR050272">
    <property type="entry name" value="Isochorismatase-like_hydrls"/>
</dbReference>
<accession>Q2IPS1</accession>
<dbReference type="AlphaFoldDB" id="Q2IPS1"/>
<dbReference type="PANTHER" id="PTHR43540">
    <property type="entry name" value="PEROXYUREIDOACRYLATE/UREIDOACRYLATE AMIDOHYDROLASE-RELATED"/>
    <property type="match status" value="1"/>
</dbReference>
<reference evidence="3" key="1">
    <citation type="submission" date="2006-01" db="EMBL/GenBank/DDBJ databases">
        <title>Complete sequence of Anaeromyxobacter dehalogenans 2CP-C.</title>
        <authorList>
            <consortium name="US DOE Joint Genome Institute"/>
            <person name="Copeland A."/>
            <person name="Lucas S."/>
            <person name="Lapidus A."/>
            <person name="Barry K."/>
            <person name="Detter J.C."/>
            <person name="Glavina T."/>
            <person name="Hammon N."/>
            <person name="Israni S."/>
            <person name="Pitluck S."/>
            <person name="Brettin T."/>
            <person name="Bruce D."/>
            <person name="Han C."/>
            <person name="Tapia R."/>
            <person name="Gilna P."/>
            <person name="Kiss H."/>
            <person name="Schmutz J."/>
            <person name="Larimer F."/>
            <person name="Land M."/>
            <person name="Kyrpides N."/>
            <person name="Anderson I."/>
            <person name="Sanford R.A."/>
            <person name="Ritalahti K.M."/>
            <person name="Thomas H.S."/>
            <person name="Kirby J.R."/>
            <person name="Zhulin I.B."/>
            <person name="Loeffler F.E."/>
            <person name="Richardson P."/>
        </authorList>
    </citation>
    <scope>NUCLEOTIDE SEQUENCE</scope>
    <source>
        <strain evidence="3">2CP-C</strain>
    </source>
</reference>
<dbReference type="HOGENOM" id="CLU_068979_8_2_7"/>
<dbReference type="InterPro" id="IPR036380">
    <property type="entry name" value="Isochorismatase-like_sf"/>
</dbReference>
<dbReference type="Proteomes" id="UP000001935">
    <property type="component" value="Chromosome"/>
</dbReference>
<proteinExistence type="predicted"/>
<dbReference type="CDD" id="cd00431">
    <property type="entry name" value="cysteine_hydrolases"/>
    <property type="match status" value="1"/>
</dbReference>
<gene>
    <name evidence="3" type="ordered locus">Adeh_1030</name>
</gene>
<dbReference type="GO" id="GO:0016787">
    <property type="term" value="F:hydrolase activity"/>
    <property type="evidence" value="ECO:0007669"/>
    <property type="project" value="UniProtKB-KW"/>
</dbReference>
<dbReference type="RefSeq" id="WP_011420088.1">
    <property type="nucleotide sequence ID" value="NC_007760.1"/>
</dbReference>
<dbReference type="KEGG" id="ade:Adeh_1030"/>